<dbReference type="AlphaFoldDB" id="A0A7Y9S293"/>
<name>A0A7Y9S293_9ACTN</name>
<comment type="caution">
    <text evidence="2">The sequence shown here is derived from an EMBL/GenBank/DDBJ whole genome shotgun (WGS) entry which is preliminary data.</text>
</comment>
<evidence type="ECO:0000313" key="2">
    <source>
        <dbReference type="EMBL" id="NYG60565.1"/>
    </source>
</evidence>
<dbReference type="EMBL" id="JACCAA010000001">
    <property type="protein sequence ID" value="NYG60565.1"/>
    <property type="molecule type" value="Genomic_DNA"/>
</dbReference>
<keyword evidence="3" id="KW-1185">Reference proteome</keyword>
<feature type="region of interest" description="Disordered" evidence="1">
    <location>
        <begin position="34"/>
        <end position="58"/>
    </location>
</feature>
<dbReference type="Proteomes" id="UP000540656">
    <property type="component" value="Unassembled WGS sequence"/>
</dbReference>
<organism evidence="2 3">
    <name type="scientific">Nocardioides daedukensis</name>
    <dbReference type="NCBI Taxonomy" id="634462"/>
    <lineage>
        <taxon>Bacteria</taxon>
        <taxon>Bacillati</taxon>
        <taxon>Actinomycetota</taxon>
        <taxon>Actinomycetes</taxon>
        <taxon>Propionibacteriales</taxon>
        <taxon>Nocardioidaceae</taxon>
        <taxon>Nocardioides</taxon>
    </lineage>
</organism>
<accession>A0A7Y9S293</accession>
<gene>
    <name evidence="2" type="ORF">BJ980_003488</name>
</gene>
<feature type="region of interest" description="Disordered" evidence="1">
    <location>
        <begin position="209"/>
        <end position="230"/>
    </location>
</feature>
<proteinExistence type="predicted"/>
<dbReference type="RefSeq" id="WP_179503481.1">
    <property type="nucleotide sequence ID" value="NZ_JACCAA010000001.1"/>
</dbReference>
<evidence type="ECO:0000256" key="1">
    <source>
        <dbReference type="SAM" id="MobiDB-lite"/>
    </source>
</evidence>
<feature type="compositionally biased region" description="Basic and acidic residues" evidence="1">
    <location>
        <begin position="218"/>
        <end position="230"/>
    </location>
</feature>
<reference evidence="2 3" key="1">
    <citation type="submission" date="2020-07" db="EMBL/GenBank/DDBJ databases">
        <title>Sequencing the genomes of 1000 actinobacteria strains.</title>
        <authorList>
            <person name="Klenk H.-P."/>
        </authorList>
    </citation>
    <scope>NUCLEOTIDE SEQUENCE [LARGE SCALE GENOMIC DNA]</scope>
    <source>
        <strain evidence="2 3">DSM 23819</strain>
    </source>
</reference>
<protein>
    <submittedName>
        <fullName evidence="2">Uncharacterized protein</fullName>
    </submittedName>
</protein>
<sequence>MGTDLGLRRPLRMVVLSGVSAVLGCLVLVGCSGSDKPSATPPDDPAQESASAGHGQAEVAEPGLFVSTGARTGGLTESRADSVTEQVGEVVGDWIEAAYLKGPWPRTDFKKAWPRFSSGLKAKARAEQSVTSNASIGSRIDGVRVEKRRVAVDVLAVRTYPAGATARVDLVFVTSGEVRQRVHVKGELHLTPIGSRWQVFGYDLSRTAKTLPPPVKAPQDKTSPDEGSAR</sequence>
<evidence type="ECO:0000313" key="3">
    <source>
        <dbReference type="Proteomes" id="UP000540656"/>
    </source>
</evidence>